<feature type="region of interest" description="Disordered" evidence="2">
    <location>
        <begin position="220"/>
        <end position="243"/>
    </location>
</feature>
<feature type="region of interest" description="Disordered" evidence="2">
    <location>
        <begin position="1"/>
        <end position="46"/>
    </location>
</feature>
<dbReference type="PANTHER" id="PTHR34958">
    <property type="entry name" value="CONDITIONAL LOSS-OF-GROWTH 1"/>
    <property type="match status" value="1"/>
</dbReference>
<name>A0A835VN93_VANPL</name>
<dbReference type="OrthoDB" id="1905883at2759"/>
<dbReference type="EMBL" id="JADCNM010000001">
    <property type="protein sequence ID" value="KAG0502946.1"/>
    <property type="molecule type" value="Genomic_DNA"/>
</dbReference>
<reference evidence="4 5" key="1">
    <citation type="journal article" date="2020" name="Nat. Food">
        <title>A phased Vanilla planifolia genome enables genetic improvement of flavour and production.</title>
        <authorList>
            <person name="Hasing T."/>
            <person name="Tang H."/>
            <person name="Brym M."/>
            <person name="Khazi F."/>
            <person name="Huang T."/>
            <person name="Chambers A.H."/>
        </authorList>
    </citation>
    <scope>NUCLEOTIDE SEQUENCE [LARGE SCALE GENOMIC DNA]</scope>
    <source>
        <tissue evidence="4">Leaf</tissue>
    </source>
</reference>
<dbReference type="InterPro" id="IPR012677">
    <property type="entry name" value="Nucleotide-bd_a/b_plait_sf"/>
</dbReference>
<dbReference type="PANTHER" id="PTHR34958:SF1">
    <property type="entry name" value="ARMADILLO-LIKE HELICAL DOMAIN-CONTAINING PROTEIN"/>
    <property type="match status" value="1"/>
</dbReference>
<comment type="caution">
    <text evidence="4">The sequence shown here is derived from an EMBL/GenBank/DDBJ whole genome shotgun (WGS) entry which is preliminary data.</text>
</comment>
<feature type="domain" description="RRM" evidence="3">
    <location>
        <begin position="1299"/>
        <end position="1377"/>
    </location>
</feature>
<sequence length="1415" mass="157881">MTVDEPSQGSKGAPRYSPSRSPVSMRFHGVLSQKQQRASSVSKKLSEPLRRAVADCLSSTAPNVHGNPSLLSYEPSRTLRDYLANTATVDMAYTVLIEHALAERDRSPAVVPRCITLLKRFLLRYVPKVQTLRQIDSFCENSIVECESITKQRVSLWSKSLGQHSGAATNVLPSLSPASSFASASLVKSLNYVRSLVAQHLPKQSFQPLGISGTNFEVDATTDSPKTKDSSLQSSLKVPTLDTSDSGTNEKYIYSDLLNWRLSGDRDYQLPYMIRESVLKARDLAHAFVEAGAAALLFDTKINEKSWKFPISQDLPDVDPLFRPSSATMASNFGSVGSHLKAIAASKRMKGGPQQVWENVSVSTFRARAHPLFQYRHYSEQQPLWLNPAEICEVIAEACSETSSAFVNYTMSSPMAKYNARPVTEVAISVLIKLVVDMYVMDSAAAAPLTLSMLEDMLSSQSVPARIRVFDLILNLGVHAHLLEPVSYDDSPPIVEEEALQEPALNNEDQDEAGNVNDDVNVQERTASAIETFEHWLLVILFEVLHFLVQMEEREEIVWASALSCLFYFVCHTGNILRKRLEGLDIRVVKALLEVSREYSWAEVVHCKLICMLTNLFYRTHSGSAESLGDTSTFLVEQVNLLGGINFICLEYSQAKSREEKRNLFLVLFDYALDQINKGCLAAGASAYSFDEVQLVASMLTLANAPEAFYTALKHGLEGIGEVLKNSISVVFPRSSNSGHLDLILHEIIKELDAITNTFTHLDVEFSYMIQLTKSYQSSSALDGLEEGEIGFRTRLSWGTLHTLLHSERAACRHHGYIWLVELLLFQINEAEGRSIWSNFEDFEQCIGFACSQDPTPSVVPLPISIMCSLLKSKHNFIRRGFLFVMERFLMHCKLLLGEDDLQFSSHEETVPPLSDRRLHKANALIDLMSCALSLVVQINETDHLNILKMCDMLFSQLCLRLPDTNCMPSGLPKSLEKPIGHTNEPRKGDSESYLFKGGSRSGKICCDNPSGSIFSGDESALIQETASLAALVLHGRAIVPMQLVSRVPASLFYWPLIQLAGAATDDIALGVAVGSAGRANLPGATSDIRAALLLLLIGKCTADSKAFLEVEGEEFFRGLLDDTDPRVAYCSAAFLLKRMMSEEPENYQRLLQSLIIKAQQFNNEKLLENPYLQMRGILQLNRLEKRFTIKRPNRNHSTTVRAGVGLANVAATTRRSNWEDQLPSFAPSFSLTLGNVIAEIVDTASYLIFTRQRKPRPSRTLLHTSYLLQCWFLGLDMLARLPAIPPVRLFFWKRDFCSEIFISRLSFYTTVEELVDKFSAFGTIRDARIIRDPRTNRPKGYSFVKYESEAEAQKAVNAMDGRIFGGRLIFVEIAKPRSEDEAEIAKLSSFFFLTNFYPHKVQIESPISSLVITS</sequence>
<dbReference type="InterPro" id="IPR035979">
    <property type="entry name" value="RBD_domain_sf"/>
</dbReference>
<dbReference type="CDD" id="cd00590">
    <property type="entry name" value="RRM_SF"/>
    <property type="match status" value="1"/>
</dbReference>
<dbReference type="GO" id="GO:0003723">
    <property type="term" value="F:RNA binding"/>
    <property type="evidence" value="ECO:0007669"/>
    <property type="project" value="UniProtKB-UniRule"/>
</dbReference>
<evidence type="ECO:0000256" key="1">
    <source>
        <dbReference type="PROSITE-ProRule" id="PRU00176"/>
    </source>
</evidence>
<feature type="compositionally biased region" description="Polar residues" evidence="2">
    <location>
        <begin position="32"/>
        <end position="43"/>
    </location>
</feature>
<feature type="compositionally biased region" description="Polar residues" evidence="2">
    <location>
        <begin position="1"/>
        <end position="10"/>
    </location>
</feature>
<protein>
    <recommendedName>
        <fullName evidence="3">RRM domain-containing protein</fullName>
    </recommendedName>
</protein>
<gene>
    <name evidence="4" type="ORF">HPP92_003018</name>
</gene>
<dbReference type="SUPFAM" id="SSF54928">
    <property type="entry name" value="RNA-binding domain, RBD"/>
    <property type="match status" value="1"/>
</dbReference>
<accession>A0A835VN93</accession>
<dbReference type="Proteomes" id="UP000639772">
    <property type="component" value="Chromosome 1"/>
</dbReference>
<dbReference type="InterPro" id="IPR000504">
    <property type="entry name" value="RRM_dom"/>
</dbReference>
<feature type="compositionally biased region" description="Polar residues" evidence="2">
    <location>
        <begin position="230"/>
        <end position="243"/>
    </location>
</feature>
<evidence type="ECO:0000313" key="5">
    <source>
        <dbReference type="Proteomes" id="UP000639772"/>
    </source>
</evidence>
<dbReference type="SMART" id="SM00360">
    <property type="entry name" value="RRM"/>
    <property type="match status" value="1"/>
</dbReference>
<dbReference type="Pfam" id="PF00076">
    <property type="entry name" value="RRM_1"/>
    <property type="match status" value="1"/>
</dbReference>
<evidence type="ECO:0000256" key="2">
    <source>
        <dbReference type="SAM" id="MobiDB-lite"/>
    </source>
</evidence>
<organism evidence="4 5">
    <name type="scientific">Vanilla planifolia</name>
    <name type="common">Vanilla</name>
    <dbReference type="NCBI Taxonomy" id="51239"/>
    <lineage>
        <taxon>Eukaryota</taxon>
        <taxon>Viridiplantae</taxon>
        <taxon>Streptophyta</taxon>
        <taxon>Embryophyta</taxon>
        <taxon>Tracheophyta</taxon>
        <taxon>Spermatophyta</taxon>
        <taxon>Magnoliopsida</taxon>
        <taxon>Liliopsida</taxon>
        <taxon>Asparagales</taxon>
        <taxon>Orchidaceae</taxon>
        <taxon>Vanilloideae</taxon>
        <taxon>Vanilleae</taxon>
        <taxon>Vanilla</taxon>
    </lineage>
</organism>
<dbReference type="PROSITE" id="PS50102">
    <property type="entry name" value="RRM"/>
    <property type="match status" value="1"/>
</dbReference>
<evidence type="ECO:0000259" key="3">
    <source>
        <dbReference type="PROSITE" id="PS50102"/>
    </source>
</evidence>
<proteinExistence type="predicted"/>
<dbReference type="Gene3D" id="3.30.70.330">
    <property type="match status" value="1"/>
</dbReference>
<evidence type="ECO:0000313" key="4">
    <source>
        <dbReference type="EMBL" id="KAG0502946.1"/>
    </source>
</evidence>
<keyword evidence="1" id="KW-0694">RNA-binding</keyword>